<dbReference type="Proteomes" id="UP000092247">
    <property type="component" value="Unassembled WGS sequence"/>
</dbReference>
<dbReference type="AlphaFoldDB" id="A0A1B8H6Z6"/>
<name>A0A1B8H6Z6_9GAMM</name>
<sequence>MSRYRILKKSFLGGRLLYPGEEVEFTGTPGSNLELIISDEQVAPPAGDGGTDTGNHGDGTNSSGTSGGDGGADTELTALKDQYTQLFGKNPHHNAGADKLRADIDAKRKELGV</sequence>
<evidence type="ECO:0000313" key="2">
    <source>
        <dbReference type="EMBL" id="OBU04836.1"/>
    </source>
</evidence>
<dbReference type="RefSeq" id="WP_067424736.1">
    <property type="nucleotide sequence ID" value="NZ_LZEX01000034.1"/>
</dbReference>
<evidence type="ECO:0000313" key="3">
    <source>
        <dbReference type="Proteomes" id="UP000092247"/>
    </source>
</evidence>
<comment type="caution">
    <text evidence="2">The sequence shown here is derived from an EMBL/GenBank/DDBJ whole genome shotgun (WGS) entry which is preliminary data.</text>
</comment>
<evidence type="ECO:0000256" key="1">
    <source>
        <dbReference type="SAM" id="MobiDB-lite"/>
    </source>
</evidence>
<accession>A0A1B8H6Z6</accession>
<dbReference type="EMBL" id="LZEX01000034">
    <property type="protein sequence ID" value="OBU04836.1"/>
    <property type="molecule type" value="Genomic_DNA"/>
</dbReference>
<gene>
    <name evidence="2" type="ORF">AYY17_08045</name>
</gene>
<protein>
    <submittedName>
        <fullName evidence="2">Uncharacterized protein</fullName>
    </submittedName>
</protein>
<feature type="region of interest" description="Disordered" evidence="1">
    <location>
        <begin position="38"/>
        <end position="78"/>
    </location>
</feature>
<reference evidence="2 3" key="1">
    <citation type="submission" date="2016-06" db="EMBL/GenBank/DDBJ databases">
        <authorList>
            <person name="Kjaerup R.B."/>
            <person name="Dalgaard T.S."/>
            <person name="Juul-Madsen H.R."/>
        </authorList>
    </citation>
    <scope>NUCLEOTIDE SEQUENCE [LARGE SCALE GENOMIC DNA]</scope>
    <source>
        <strain evidence="2 3">GCSL-Mp3</strain>
    </source>
</reference>
<proteinExistence type="predicted"/>
<organism evidence="2 3">
    <name type="scientific">Morganella psychrotolerans</name>
    <dbReference type="NCBI Taxonomy" id="368603"/>
    <lineage>
        <taxon>Bacteria</taxon>
        <taxon>Pseudomonadati</taxon>
        <taxon>Pseudomonadota</taxon>
        <taxon>Gammaproteobacteria</taxon>
        <taxon>Enterobacterales</taxon>
        <taxon>Morganellaceae</taxon>
        <taxon>Morganella</taxon>
    </lineage>
</organism>